<feature type="region of interest" description="Disordered" evidence="4">
    <location>
        <begin position="1"/>
        <end position="27"/>
    </location>
</feature>
<keyword evidence="2" id="KW-0808">Transferase</keyword>
<name>A0A6A4LFE2_9ERIC</name>
<keyword evidence="3" id="KW-0949">S-adenosyl-L-methionine</keyword>
<accession>A0A6A4LFE2</accession>
<reference evidence="6 7" key="1">
    <citation type="journal article" date="2019" name="Genome Biol. Evol.">
        <title>The Rhododendron genome and chromosomal organization provide insight into shared whole-genome duplications across the heath family (Ericaceae).</title>
        <authorList>
            <person name="Soza V.L."/>
            <person name="Lindsley D."/>
            <person name="Waalkes A."/>
            <person name="Ramage E."/>
            <person name="Patwardhan R.P."/>
            <person name="Burton J.N."/>
            <person name="Adey A."/>
            <person name="Kumar A."/>
            <person name="Qiu R."/>
            <person name="Shendure J."/>
            <person name="Hall B."/>
        </authorList>
    </citation>
    <scope>NUCLEOTIDE SEQUENCE [LARGE SCALE GENOMIC DNA]</scope>
    <source>
        <strain evidence="6">RSF 1966-606</strain>
    </source>
</reference>
<dbReference type="AlphaFoldDB" id="A0A6A4LFE2"/>
<dbReference type="InterPro" id="IPR029063">
    <property type="entry name" value="SAM-dependent_MTases_sf"/>
</dbReference>
<organism evidence="6 7">
    <name type="scientific">Rhododendron williamsianum</name>
    <dbReference type="NCBI Taxonomy" id="262921"/>
    <lineage>
        <taxon>Eukaryota</taxon>
        <taxon>Viridiplantae</taxon>
        <taxon>Streptophyta</taxon>
        <taxon>Embryophyta</taxon>
        <taxon>Tracheophyta</taxon>
        <taxon>Spermatophyta</taxon>
        <taxon>Magnoliopsida</taxon>
        <taxon>eudicotyledons</taxon>
        <taxon>Gunneridae</taxon>
        <taxon>Pentapetalae</taxon>
        <taxon>asterids</taxon>
        <taxon>Ericales</taxon>
        <taxon>Ericaceae</taxon>
        <taxon>Ericoideae</taxon>
        <taxon>Rhodoreae</taxon>
        <taxon>Rhododendron</taxon>
    </lineage>
</organism>
<protein>
    <recommendedName>
        <fullName evidence="5">O-methyltransferase C-terminal domain-containing protein</fullName>
    </recommendedName>
</protein>
<dbReference type="SUPFAM" id="SSF53335">
    <property type="entry name" value="S-adenosyl-L-methionine-dependent methyltransferases"/>
    <property type="match status" value="1"/>
</dbReference>
<evidence type="ECO:0000256" key="3">
    <source>
        <dbReference type="ARBA" id="ARBA00022691"/>
    </source>
</evidence>
<keyword evidence="1" id="KW-0489">Methyltransferase</keyword>
<dbReference type="GO" id="GO:0032259">
    <property type="term" value="P:methylation"/>
    <property type="evidence" value="ECO:0007669"/>
    <property type="project" value="UniProtKB-KW"/>
</dbReference>
<dbReference type="InterPro" id="IPR016461">
    <property type="entry name" value="COMT-like"/>
</dbReference>
<feature type="domain" description="O-methyltransferase C-terminal" evidence="5">
    <location>
        <begin position="24"/>
        <end position="64"/>
    </location>
</feature>
<evidence type="ECO:0000256" key="1">
    <source>
        <dbReference type="ARBA" id="ARBA00022603"/>
    </source>
</evidence>
<keyword evidence="7" id="KW-1185">Reference proteome</keyword>
<dbReference type="EMBL" id="QEFC01001764">
    <property type="protein sequence ID" value="KAE9456082.1"/>
    <property type="molecule type" value="Genomic_DNA"/>
</dbReference>
<dbReference type="Pfam" id="PF00891">
    <property type="entry name" value="Methyltransf_2"/>
    <property type="match status" value="1"/>
</dbReference>
<evidence type="ECO:0000259" key="5">
    <source>
        <dbReference type="Pfam" id="PF00891"/>
    </source>
</evidence>
<dbReference type="Gene3D" id="3.40.50.150">
    <property type="entry name" value="Vaccinia Virus protein VP39"/>
    <property type="match status" value="1"/>
</dbReference>
<feature type="compositionally biased region" description="Basic and acidic residues" evidence="4">
    <location>
        <begin position="8"/>
        <end position="27"/>
    </location>
</feature>
<dbReference type="PROSITE" id="PS51683">
    <property type="entry name" value="SAM_OMT_II"/>
    <property type="match status" value="1"/>
</dbReference>
<dbReference type="InterPro" id="IPR001077">
    <property type="entry name" value="COMT_C"/>
</dbReference>
<dbReference type="Proteomes" id="UP000428333">
    <property type="component" value="Linkage Group LG07"/>
</dbReference>
<feature type="non-terminal residue" evidence="6">
    <location>
        <position position="1"/>
    </location>
</feature>
<evidence type="ECO:0000313" key="6">
    <source>
        <dbReference type="EMBL" id="KAE9456082.1"/>
    </source>
</evidence>
<proteinExistence type="predicted"/>
<sequence>MQRSASKQRREGDNHDMKVENEKKGDDDSLETQLFFDMLMMTLLTGRERTEKEWAKLFADAGFSNYKITPILGLVTKITTL</sequence>
<dbReference type="GO" id="GO:0008171">
    <property type="term" value="F:O-methyltransferase activity"/>
    <property type="evidence" value="ECO:0007669"/>
    <property type="project" value="InterPro"/>
</dbReference>
<gene>
    <name evidence="6" type="ORF">C3L33_12020</name>
</gene>
<dbReference type="OrthoDB" id="2410195at2759"/>
<evidence type="ECO:0000256" key="2">
    <source>
        <dbReference type="ARBA" id="ARBA00022679"/>
    </source>
</evidence>
<evidence type="ECO:0000256" key="4">
    <source>
        <dbReference type="SAM" id="MobiDB-lite"/>
    </source>
</evidence>
<comment type="caution">
    <text evidence="6">The sequence shown here is derived from an EMBL/GenBank/DDBJ whole genome shotgun (WGS) entry which is preliminary data.</text>
</comment>
<evidence type="ECO:0000313" key="7">
    <source>
        <dbReference type="Proteomes" id="UP000428333"/>
    </source>
</evidence>